<dbReference type="Proteomes" id="UP000249218">
    <property type="component" value="Unassembled WGS sequence"/>
</dbReference>
<dbReference type="AlphaFoldDB" id="A0A2W1BHV8"/>
<organism evidence="1 2">
    <name type="scientific">Helicoverpa armigera</name>
    <name type="common">Cotton bollworm</name>
    <name type="synonym">Heliothis armigera</name>
    <dbReference type="NCBI Taxonomy" id="29058"/>
    <lineage>
        <taxon>Eukaryota</taxon>
        <taxon>Metazoa</taxon>
        <taxon>Ecdysozoa</taxon>
        <taxon>Arthropoda</taxon>
        <taxon>Hexapoda</taxon>
        <taxon>Insecta</taxon>
        <taxon>Pterygota</taxon>
        <taxon>Neoptera</taxon>
        <taxon>Endopterygota</taxon>
        <taxon>Lepidoptera</taxon>
        <taxon>Glossata</taxon>
        <taxon>Ditrysia</taxon>
        <taxon>Noctuoidea</taxon>
        <taxon>Noctuidae</taxon>
        <taxon>Heliothinae</taxon>
        <taxon>Helicoverpa</taxon>
    </lineage>
</organism>
<dbReference type="EMBL" id="KZ150034">
    <property type="protein sequence ID" value="PZC74669.1"/>
    <property type="molecule type" value="Genomic_DNA"/>
</dbReference>
<keyword evidence="2" id="KW-1185">Reference proteome</keyword>
<protein>
    <submittedName>
        <fullName evidence="1">Uncharacterized protein</fullName>
    </submittedName>
</protein>
<proteinExistence type="predicted"/>
<name>A0A2W1BHV8_HELAM</name>
<evidence type="ECO:0000313" key="2">
    <source>
        <dbReference type="Proteomes" id="UP000249218"/>
    </source>
</evidence>
<gene>
    <name evidence="1" type="primary">HaOG207388</name>
    <name evidence="1" type="ORF">B5X24_HaOG207388</name>
</gene>
<evidence type="ECO:0000313" key="1">
    <source>
        <dbReference type="EMBL" id="PZC74669.1"/>
    </source>
</evidence>
<reference evidence="1 2" key="1">
    <citation type="journal article" date="2017" name="BMC Biol.">
        <title>Genomic innovations, transcriptional plasticity and gene loss underlying the evolution and divergence of two highly polyphagous and invasive Helicoverpa pest species.</title>
        <authorList>
            <person name="Pearce S.L."/>
            <person name="Clarke D.F."/>
            <person name="East P.D."/>
            <person name="Elfekih S."/>
            <person name="Gordon K.H."/>
            <person name="Jermiin L.S."/>
            <person name="McGaughran A."/>
            <person name="Oakeshott J.G."/>
            <person name="Papanikolaou A."/>
            <person name="Perera O.P."/>
            <person name="Rane R.V."/>
            <person name="Richards S."/>
            <person name="Tay W.T."/>
            <person name="Walsh T.K."/>
            <person name="Anderson A."/>
            <person name="Anderson C.J."/>
            <person name="Asgari S."/>
            <person name="Board P.G."/>
            <person name="Bretschneider A."/>
            <person name="Campbell P.M."/>
            <person name="Chertemps T."/>
            <person name="Christeller J.T."/>
            <person name="Coppin C.W."/>
            <person name="Downes S.J."/>
            <person name="Duan G."/>
            <person name="Farnsworth C.A."/>
            <person name="Good R.T."/>
            <person name="Han L.B."/>
            <person name="Han Y.C."/>
            <person name="Hatje K."/>
            <person name="Horne I."/>
            <person name="Huang Y.P."/>
            <person name="Hughes D.S."/>
            <person name="Jacquin-Joly E."/>
            <person name="James W."/>
            <person name="Jhangiani S."/>
            <person name="Kollmar M."/>
            <person name="Kuwar S.S."/>
            <person name="Li S."/>
            <person name="Liu N.Y."/>
            <person name="Maibeche M.T."/>
            <person name="Miller J.R."/>
            <person name="Montagne N."/>
            <person name="Perry T."/>
            <person name="Qu J."/>
            <person name="Song S.V."/>
            <person name="Sutton G.G."/>
            <person name="Vogel H."/>
            <person name="Walenz B.P."/>
            <person name="Xu W."/>
            <person name="Zhang H.J."/>
            <person name="Zou Z."/>
            <person name="Batterham P."/>
            <person name="Edwards O.R."/>
            <person name="Feyereisen R."/>
            <person name="Gibbs R.A."/>
            <person name="Heckel D.G."/>
            <person name="McGrath A."/>
            <person name="Robin C."/>
            <person name="Scherer S.E."/>
            <person name="Worley K.C."/>
            <person name="Wu Y.D."/>
        </authorList>
    </citation>
    <scope>NUCLEOTIDE SEQUENCE [LARGE SCALE GENOMIC DNA]</scope>
    <source>
        <strain evidence="1">Harm_GR_Male_#8</strain>
        <tissue evidence="1">Whole organism</tissue>
    </source>
</reference>
<accession>A0A2W1BHV8</accession>
<sequence>MFVYLLLLLPNIETANVIIKEYSITEVKVAGNALVQVLTKPIDDEQSHLRKKDQEGMLKLLGTGFMVPTFENDKQTRFRKIRHGHRPVKFKLGMRDGGGNQTQPWILLIRLFTKLLEYAPMFFNLGVN</sequence>